<sequence>MAEAEPVGTIIRPSQLDMVANDPNARPFLPLATSQPRLTRKMLPSEFPVAIEGTTVPASAYPNLQHSKKQLTDYAGQLGFKLAAFDVLKGAKVGVTSFVEFDDSLQNSNALGNQFAEAMATTLPQHGVEVIDFKLTKKITVSREGDFALSRDVRQLSEKAGMDYILVGTLVTTRRGVQINSRVVSVRGQQVVAAASTLLPHLVLQQIQP</sequence>
<evidence type="ECO:0000259" key="1">
    <source>
        <dbReference type="Pfam" id="PF17680"/>
    </source>
</evidence>
<dbReference type="Proteomes" id="UP001589813">
    <property type="component" value="Unassembled WGS sequence"/>
</dbReference>
<dbReference type="InterPro" id="IPR041215">
    <property type="entry name" value="FlgO_dom"/>
</dbReference>
<name>A0ABV6BH83_9GAMM</name>
<gene>
    <name evidence="2" type="ORF">ACFFJP_18140</name>
</gene>
<organism evidence="2 3">
    <name type="scientific">Rheinheimera tilapiae</name>
    <dbReference type="NCBI Taxonomy" id="875043"/>
    <lineage>
        <taxon>Bacteria</taxon>
        <taxon>Pseudomonadati</taxon>
        <taxon>Pseudomonadota</taxon>
        <taxon>Gammaproteobacteria</taxon>
        <taxon>Chromatiales</taxon>
        <taxon>Chromatiaceae</taxon>
        <taxon>Rheinheimera</taxon>
    </lineage>
</organism>
<protein>
    <submittedName>
        <fullName evidence="2">FlgO family outer membrane protein</fullName>
    </submittedName>
</protein>
<comment type="caution">
    <text evidence="2">The sequence shown here is derived from an EMBL/GenBank/DDBJ whole genome shotgun (WGS) entry which is preliminary data.</text>
</comment>
<proteinExistence type="predicted"/>
<accession>A0ABV6BH83</accession>
<dbReference type="EMBL" id="JBHLXP010000005">
    <property type="protein sequence ID" value="MFC0050225.1"/>
    <property type="molecule type" value="Genomic_DNA"/>
</dbReference>
<dbReference type="RefSeq" id="WP_377247610.1">
    <property type="nucleotide sequence ID" value="NZ_JBHLXP010000005.1"/>
</dbReference>
<reference evidence="2 3" key="1">
    <citation type="submission" date="2024-09" db="EMBL/GenBank/DDBJ databases">
        <authorList>
            <person name="Sun Q."/>
            <person name="Mori K."/>
        </authorList>
    </citation>
    <scope>NUCLEOTIDE SEQUENCE [LARGE SCALE GENOMIC DNA]</scope>
    <source>
        <strain evidence="2 3">KCTC 23315</strain>
    </source>
</reference>
<evidence type="ECO:0000313" key="3">
    <source>
        <dbReference type="Proteomes" id="UP001589813"/>
    </source>
</evidence>
<keyword evidence="3" id="KW-1185">Reference proteome</keyword>
<feature type="domain" description="FlgO" evidence="1">
    <location>
        <begin position="90"/>
        <end position="202"/>
    </location>
</feature>
<dbReference type="Pfam" id="PF17680">
    <property type="entry name" value="FlgO"/>
    <property type="match status" value="1"/>
</dbReference>
<evidence type="ECO:0000313" key="2">
    <source>
        <dbReference type="EMBL" id="MFC0050225.1"/>
    </source>
</evidence>